<feature type="transmembrane region" description="Helical" evidence="1">
    <location>
        <begin position="20"/>
        <end position="39"/>
    </location>
</feature>
<sequence length="285" mass="33737">MNFFKQTDYLNAVIMRRIFLLYLFFLKGLIFINPMDLWAQSNPSKTVKKIQSEVCWNYPIQNNLPTKEGYRSIKTEFNSLGKKIKMTAYQAEGSVAYEYFFEYKERSRESYWLMPTGEKIKSEIENYNQDGAILSRIRFNTDGSLLDKQTFDYEKGRKVKEVYWDNKGQKIYGIEYSYQEGQNAIREIYTNYLTQEQTIGAIELGGHALPTSYREYKSSGPIVRSIIYKRDEQGRILSKKTYSPNNHLEEKEIYEYKEGETICSVYIDGGKKMVEQVVYRYTYHK</sequence>
<name>A0A915YJ29_9BACT</name>
<evidence type="ECO:0000256" key="1">
    <source>
        <dbReference type="SAM" id="Phobius"/>
    </source>
</evidence>
<organism evidence="2 3">
    <name type="scientific">Aureispira anguillae</name>
    <dbReference type="NCBI Taxonomy" id="2864201"/>
    <lineage>
        <taxon>Bacteria</taxon>
        <taxon>Pseudomonadati</taxon>
        <taxon>Bacteroidota</taxon>
        <taxon>Saprospiria</taxon>
        <taxon>Saprospirales</taxon>
        <taxon>Saprospiraceae</taxon>
        <taxon>Aureispira</taxon>
    </lineage>
</organism>
<evidence type="ECO:0000313" key="3">
    <source>
        <dbReference type="Proteomes" id="UP001060919"/>
    </source>
</evidence>
<evidence type="ECO:0000313" key="2">
    <source>
        <dbReference type="EMBL" id="BDS14132.1"/>
    </source>
</evidence>
<reference evidence="2" key="1">
    <citation type="submission" date="2022-09" db="EMBL/GenBank/DDBJ databases">
        <title>Aureispira anguillicida sp. nov., isolated from Leptocephalus of Japanese eel Anguilla japonica.</title>
        <authorList>
            <person name="Yuasa K."/>
            <person name="Mekata T."/>
            <person name="Ikunari K."/>
        </authorList>
    </citation>
    <scope>NUCLEOTIDE SEQUENCE</scope>
    <source>
        <strain evidence="2">EL160426</strain>
    </source>
</reference>
<accession>A0A915YJ29</accession>
<keyword evidence="1" id="KW-0812">Transmembrane</keyword>
<evidence type="ECO:0008006" key="4">
    <source>
        <dbReference type="Google" id="ProtNLM"/>
    </source>
</evidence>
<protein>
    <recommendedName>
        <fullName evidence="4">Antitoxin component YwqK of the YwqJK toxin-antitoxin module</fullName>
    </recommendedName>
</protein>
<dbReference type="KEGG" id="aup:AsAng_0049040"/>
<dbReference type="Proteomes" id="UP001060919">
    <property type="component" value="Chromosome"/>
</dbReference>
<gene>
    <name evidence="2" type="ORF">AsAng_0049040</name>
</gene>
<dbReference type="EMBL" id="AP026867">
    <property type="protein sequence ID" value="BDS14132.1"/>
    <property type="molecule type" value="Genomic_DNA"/>
</dbReference>
<keyword evidence="3" id="KW-1185">Reference proteome</keyword>
<proteinExistence type="predicted"/>
<dbReference type="AlphaFoldDB" id="A0A915YJ29"/>
<keyword evidence="1" id="KW-0472">Membrane</keyword>
<keyword evidence="1" id="KW-1133">Transmembrane helix</keyword>